<keyword evidence="3 6" id="KW-1015">Disulfide bond</keyword>
<dbReference type="PROSITE" id="PS50287">
    <property type="entry name" value="SRCR_2"/>
    <property type="match status" value="1"/>
</dbReference>
<evidence type="ECO:0000259" key="9">
    <source>
        <dbReference type="PROSITE" id="PS50287"/>
    </source>
</evidence>
<evidence type="ECO:0000259" key="8">
    <source>
        <dbReference type="PROSITE" id="PS50060"/>
    </source>
</evidence>
<dbReference type="PRINTS" id="PR00258">
    <property type="entry name" value="SPERACTRCPTR"/>
</dbReference>
<proteinExistence type="predicted"/>
<evidence type="ECO:0000256" key="3">
    <source>
        <dbReference type="ARBA" id="ARBA00023157"/>
    </source>
</evidence>
<dbReference type="AlphaFoldDB" id="A0AAD9P534"/>
<evidence type="ECO:0000313" key="10">
    <source>
        <dbReference type="EMBL" id="KAK2188130.1"/>
    </source>
</evidence>
<dbReference type="EMBL" id="JAODUO010000142">
    <property type="protein sequence ID" value="KAK2188130.1"/>
    <property type="molecule type" value="Genomic_DNA"/>
</dbReference>
<organism evidence="10 11">
    <name type="scientific">Ridgeia piscesae</name>
    <name type="common">Tubeworm</name>
    <dbReference type="NCBI Taxonomy" id="27915"/>
    <lineage>
        <taxon>Eukaryota</taxon>
        <taxon>Metazoa</taxon>
        <taxon>Spiralia</taxon>
        <taxon>Lophotrochozoa</taxon>
        <taxon>Annelida</taxon>
        <taxon>Polychaeta</taxon>
        <taxon>Sedentaria</taxon>
        <taxon>Canalipalpata</taxon>
        <taxon>Sabellida</taxon>
        <taxon>Siboglinidae</taxon>
        <taxon>Ridgeia</taxon>
    </lineage>
</organism>
<sequence length="271" mass="29396">MAVDLPEQTAGENETRTSSLVSRGQEKHVLAHCLQFWYALSGGGRDVSLELNTTTGDNKSSVVVALWRSDKVTTGDTVRVDIPPQSAGYQMAFSTEACRDKCSNGVFVIDDVRIWQDSCTNVQEMPPDRRLKVRLVNGKKPTEGRLEVLHDGMWGSVCSRQFGDEEARVVCRMLGYSVESAKAKTNASFGAAPDNAVIWLQRLGCDGTETDIASCVLPGQPLGHTDCAHGEDASVVCTGNQDETQCSGVGMDIGIAPNRKSLGYGYNWRCL</sequence>
<dbReference type="Proteomes" id="UP001209878">
    <property type="component" value="Unassembled WGS sequence"/>
</dbReference>
<dbReference type="InterPro" id="IPR000998">
    <property type="entry name" value="MAM_dom"/>
</dbReference>
<evidence type="ECO:0000256" key="6">
    <source>
        <dbReference type="PROSITE-ProRule" id="PRU00196"/>
    </source>
</evidence>
<name>A0AAD9P534_RIDPI</name>
<accession>A0AAD9P534</accession>
<evidence type="ECO:0000313" key="11">
    <source>
        <dbReference type="Proteomes" id="UP001209878"/>
    </source>
</evidence>
<dbReference type="PROSITE" id="PS00420">
    <property type="entry name" value="SRCR_1"/>
    <property type="match status" value="1"/>
</dbReference>
<dbReference type="PROSITE" id="PS50060">
    <property type="entry name" value="MAM_2"/>
    <property type="match status" value="1"/>
</dbReference>
<feature type="domain" description="SRCR" evidence="9">
    <location>
        <begin position="133"/>
        <end position="238"/>
    </location>
</feature>
<dbReference type="SMART" id="SM00202">
    <property type="entry name" value="SR"/>
    <property type="match status" value="1"/>
</dbReference>
<dbReference type="PANTHER" id="PTHR48071:SF18">
    <property type="entry name" value="DELETED IN MALIGNANT BRAIN TUMORS 1 PROTEIN-RELATED"/>
    <property type="match status" value="1"/>
</dbReference>
<dbReference type="SUPFAM" id="SSF56487">
    <property type="entry name" value="SRCR-like"/>
    <property type="match status" value="1"/>
</dbReference>
<reference evidence="10" key="1">
    <citation type="journal article" date="2023" name="Mol. Biol. Evol.">
        <title>Third-Generation Sequencing Reveals the Adaptive Role of the Epigenome in Three Deep-Sea Polychaetes.</title>
        <authorList>
            <person name="Perez M."/>
            <person name="Aroh O."/>
            <person name="Sun Y."/>
            <person name="Lan Y."/>
            <person name="Juniper S.K."/>
            <person name="Young C.R."/>
            <person name="Angers B."/>
            <person name="Qian P.Y."/>
        </authorList>
    </citation>
    <scope>NUCLEOTIDE SEQUENCE</scope>
    <source>
        <strain evidence="10">R07B-5</strain>
    </source>
</reference>
<dbReference type="FunFam" id="3.10.250.10:FF:000007">
    <property type="entry name" value="Soluble scavenger receptor cysteine-rich domain-containing protein SSC5D"/>
    <property type="match status" value="1"/>
</dbReference>
<evidence type="ECO:0000256" key="1">
    <source>
        <dbReference type="ARBA" id="ARBA00022729"/>
    </source>
</evidence>
<evidence type="ECO:0000256" key="5">
    <source>
        <dbReference type="ARBA" id="ARBA00023180"/>
    </source>
</evidence>
<protein>
    <submittedName>
        <fullName evidence="10">Uncharacterized protein</fullName>
    </submittedName>
</protein>
<keyword evidence="1" id="KW-0732">Signal</keyword>
<feature type="region of interest" description="Disordered" evidence="7">
    <location>
        <begin position="1"/>
        <end position="21"/>
    </location>
</feature>
<keyword evidence="4" id="KW-0675">Receptor</keyword>
<feature type="disulfide bond" evidence="6">
    <location>
        <begin position="205"/>
        <end position="215"/>
    </location>
</feature>
<keyword evidence="11" id="KW-1185">Reference proteome</keyword>
<dbReference type="Gene3D" id="2.60.120.200">
    <property type="match status" value="1"/>
</dbReference>
<gene>
    <name evidence="10" type="ORF">NP493_143g01020</name>
</gene>
<keyword evidence="2" id="KW-0677">Repeat</keyword>
<dbReference type="Gene3D" id="3.10.250.10">
    <property type="entry name" value="SRCR-like domain"/>
    <property type="match status" value="1"/>
</dbReference>
<dbReference type="GO" id="GO:0016020">
    <property type="term" value="C:membrane"/>
    <property type="evidence" value="ECO:0007669"/>
    <property type="project" value="InterPro"/>
</dbReference>
<keyword evidence="5" id="KW-0325">Glycoprotein</keyword>
<feature type="domain" description="MAM" evidence="8">
    <location>
        <begin position="1"/>
        <end position="121"/>
    </location>
</feature>
<dbReference type="PANTHER" id="PTHR48071">
    <property type="entry name" value="SRCR DOMAIN-CONTAINING PROTEIN"/>
    <property type="match status" value="1"/>
</dbReference>
<dbReference type="Pfam" id="PF00530">
    <property type="entry name" value="SRCR"/>
    <property type="match status" value="1"/>
</dbReference>
<comment type="caution">
    <text evidence="10">The sequence shown here is derived from an EMBL/GenBank/DDBJ whole genome shotgun (WGS) entry which is preliminary data.</text>
</comment>
<evidence type="ECO:0000256" key="2">
    <source>
        <dbReference type="ARBA" id="ARBA00022737"/>
    </source>
</evidence>
<dbReference type="InterPro" id="IPR036772">
    <property type="entry name" value="SRCR-like_dom_sf"/>
</dbReference>
<comment type="caution">
    <text evidence="6">Lacks conserved residue(s) required for the propagation of feature annotation.</text>
</comment>
<evidence type="ECO:0000256" key="4">
    <source>
        <dbReference type="ARBA" id="ARBA00023170"/>
    </source>
</evidence>
<dbReference type="Pfam" id="PF00629">
    <property type="entry name" value="MAM"/>
    <property type="match status" value="1"/>
</dbReference>
<evidence type="ECO:0000256" key="7">
    <source>
        <dbReference type="SAM" id="MobiDB-lite"/>
    </source>
</evidence>
<feature type="compositionally biased region" description="Polar residues" evidence="7">
    <location>
        <begin position="10"/>
        <end position="21"/>
    </location>
</feature>
<dbReference type="InterPro" id="IPR001190">
    <property type="entry name" value="SRCR"/>
</dbReference>